<dbReference type="EMBL" id="BLLF01005808">
    <property type="protein sequence ID" value="GFH31658.1"/>
    <property type="molecule type" value="Genomic_DNA"/>
</dbReference>
<keyword evidence="4" id="KW-1185">Reference proteome</keyword>
<feature type="non-terminal residue" evidence="3">
    <location>
        <position position="1"/>
    </location>
</feature>
<keyword evidence="2" id="KW-0812">Transmembrane</keyword>
<protein>
    <submittedName>
        <fullName evidence="3">Guanylate cyclase domain-containing protein</fullName>
    </submittedName>
</protein>
<dbReference type="PANTHER" id="PTHR43081">
    <property type="entry name" value="ADENYLATE CYCLASE, TERMINAL-DIFFERENTIATION SPECIFIC-RELATED"/>
    <property type="match status" value="1"/>
</dbReference>
<feature type="transmembrane region" description="Helical" evidence="2">
    <location>
        <begin position="179"/>
        <end position="202"/>
    </location>
</feature>
<comment type="caution">
    <text evidence="3">The sequence shown here is derived from an EMBL/GenBank/DDBJ whole genome shotgun (WGS) entry which is preliminary data.</text>
</comment>
<dbReference type="PANTHER" id="PTHR43081:SF1">
    <property type="entry name" value="ADENYLATE CYCLASE, TERMINAL-DIFFERENTIATION SPECIFIC"/>
    <property type="match status" value="1"/>
</dbReference>
<reference evidence="3 4" key="1">
    <citation type="submission" date="2020-02" db="EMBL/GenBank/DDBJ databases">
        <title>Draft genome sequence of Haematococcus lacustris strain NIES-144.</title>
        <authorList>
            <person name="Morimoto D."/>
            <person name="Nakagawa S."/>
            <person name="Yoshida T."/>
            <person name="Sawayama S."/>
        </authorList>
    </citation>
    <scope>NUCLEOTIDE SEQUENCE [LARGE SCALE GENOMIC DNA]</scope>
    <source>
        <strain evidence="3 4">NIES-144</strain>
    </source>
</reference>
<name>A0A6A0AG92_HAELA</name>
<evidence type="ECO:0000256" key="2">
    <source>
        <dbReference type="SAM" id="Phobius"/>
    </source>
</evidence>
<dbReference type="InterPro" id="IPR050697">
    <property type="entry name" value="Adenylyl/Guanylyl_Cyclase_3/4"/>
</dbReference>
<sequence>MSSQVPEQLRSATYNLIAFIGSPGVLKQVLQIPLVLAAPFRSSGLLSYQAREASQQSGESSAPTSQAPLLDPMQQPGLNAWRSQGYNYSDVVEYNGALLQILQLPGTAMDIRFAWQQDPLKVLQNALTTLLTTTTSQVSGSAGGPSTDTTAVIAATMDAMTAGLRLVRSPGLSKRETSIVIAVSVVVCCLVLGLLGIITAHWRRNARLQRSLMGHVLPPAAGDTATLVITDVQGSSKLWVRPGLYVALASIRRLAQDHAGYEFGTEGDSFLLCFHTAAAAVRFAIQLQEALLLCTTWPAELQVAGSPGLPLYLAPEHTGTSKSSSGSAPQHSFISLASAATTWNGHDRASPPSYRASALLSRTAKSLKVLRFGPKADERSRVSSQSRVDLAQEYSRHSGEGSASQPASRSGNGAAAVGPEHLLQQRLNPVFSVGKSHHSTSSATSAHQVQPTASHPSTRSINIELVTSQPQQAAPGRSIAVHAVEGLLGLFAHQPTARPAGPLDGKLSTVVSSKSSICPPQDQVGSSSGAATTSQLDLSTASHSALGQGRVGWQQLCAMYREVGPEAPAALM</sequence>
<keyword evidence="2" id="KW-0472">Membrane</keyword>
<feature type="non-terminal residue" evidence="3">
    <location>
        <position position="572"/>
    </location>
</feature>
<keyword evidence="2" id="KW-1133">Transmembrane helix</keyword>
<dbReference type="InterPro" id="IPR029787">
    <property type="entry name" value="Nucleotide_cyclase"/>
</dbReference>
<accession>A0A6A0AG92</accession>
<proteinExistence type="predicted"/>
<evidence type="ECO:0000313" key="3">
    <source>
        <dbReference type="EMBL" id="GFH31658.1"/>
    </source>
</evidence>
<evidence type="ECO:0000256" key="1">
    <source>
        <dbReference type="SAM" id="MobiDB-lite"/>
    </source>
</evidence>
<dbReference type="SUPFAM" id="SSF55073">
    <property type="entry name" value="Nucleotide cyclase"/>
    <property type="match status" value="1"/>
</dbReference>
<feature type="compositionally biased region" description="Polar residues" evidence="1">
    <location>
        <begin position="52"/>
        <end position="67"/>
    </location>
</feature>
<dbReference type="Proteomes" id="UP000485058">
    <property type="component" value="Unassembled WGS sequence"/>
</dbReference>
<feature type="compositionally biased region" description="Polar residues" evidence="1">
    <location>
        <begin position="401"/>
        <end position="411"/>
    </location>
</feature>
<feature type="region of interest" description="Disordered" evidence="1">
    <location>
        <begin position="433"/>
        <end position="458"/>
    </location>
</feature>
<dbReference type="Gene3D" id="3.30.70.1230">
    <property type="entry name" value="Nucleotide cyclase"/>
    <property type="match status" value="1"/>
</dbReference>
<gene>
    <name evidence="3" type="ORF">HaLaN_30740</name>
</gene>
<feature type="region of interest" description="Disordered" evidence="1">
    <location>
        <begin position="51"/>
        <end position="74"/>
    </location>
</feature>
<organism evidence="3 4">
    <name type="scientific">Haematococcus lacustris</name>
    <name type="common">Green alga</name>
    <name type="synonym">Haematococcus pluvialis</name>
    <dbReference type="NCBI Taxonomy" id="44745"/>
    <lineage>
        <taxon>Eukaryota</taxon>
        <taxon>Viridiplantae</taxon>
        <taxon>Chlorophyta</taxon>
        <taxon>core chlorophytes</taxon>
        <taxon>Chlorophyceae</taxon>
        <taxon>CS clade</taxon>
        <taxon>Chlamydomonadales</taxon>
        <taxon>Haematococcaceae</taxon>
        <taxon>Haematococcus</taxon>
    </lineage>
</organism>
<feature type="region of interest" description="Disordered" evidence="1">
    <location>
        <begin position="375"/>
        <end position="416"/>
    </location>
</feature>
<feature type="compositionally biased region" description="Polar residues" evidence="1">
    <location>
        <begin position="448"/>
        <end position="458"/>
    </location>
</feature>
<evidence type="ECO:0000313" key="4">
    <source>
        <dbReference type="Proteomes" id="UP000485058"/>
    </source>
</evidence>
<dbReference type="AlphaFoldDB" id="A0A6A0AG92"/>